<gene>
    <name evidence="1" type="ORF">BDN71DRAFT_1503884</name>
</gene>
<keyword evidence="2" id="KW-1185">Reference proteome</keyword>
<evidence type="ECO:0000313" key="1">
    <source>
        <dbReference type="EMBL" id="KAF9498446.1"/>
    </source>
</evidence>
<organism evidence="1 2">
    <name type="scientific">Pleurotus eryngii</name>
    <name type="common">Boletus of the steppes</name>
    <dbReference type="NCBI Taxonomy" id="5323"/>
    <lineage>
        <taxon>Eukaryota</taxon>
        <taxon>Fungi</taxon>
        <taxon>Dikarya</taxon>
        <taxon>Basidiomycota</taxon>
        <taxon>Agaricomycotina</taxon>
        <taxon>Agaricomycetes</taxon>
        <taxon>Agaricomycetidae</taxon>
        <taxon>Agaricales</taxon>
        <taxon>Pleurotineae</taxon>
        <taxon>Pleurotaceae</taxon>
        <taxon>Pleurotus</taxon>
    </lineage>
</organism>
<comment type="caution">
    <text evidence="1">The sequence shown here is derived from an EMBL/GenBank/DDBJ whole genome shotgun (WGS) entry which is preliminary data.</text>
</comment>
<accession>A0A9P6A389</accession>
<dbReference type="Proteomes" id="UP000807025">
    <property type="component" value="Unassembled WGS sequence"/>
</dbReference>
<reference evidence="1" key="1">
    <citation type="submission" date="2020-11" db="EMBL/GenBank/DDBJ databases">
        <authorList>
            <consortium name="DOE Joint Genome Institute"/>
            <person name="Ahrendt S."/>
            <person name="Riley R."/>
            <person name="Andreopoulos W."/>
            <person name="Labutti K."/>
            <person name="Pangilinan J."/>
            <person name="Ruiz-Duenas F.J."/>
            <person name="Barrasa J.M."/>
            <person name="Sanchez-Garcia M."/>
            <person name="Camarero S."/>
            <person name="Miyauchi S."/>
            <person name="Serrano A."/>
            <person name="Linde D."/>
            <person name="Babiker R."/>
            <person name="Drula E."/>
            <person name="Ayuso-Fernandez I."/>
            <person name="Pacheco R."/>
            <person name="Padilla G."/>
            <person name="Ferreira P."/>
            <person name="Barriuso J."/>
            <person name="Kellner H."/>
            <person name="Castanera R."/>
            <person name="Alfaro M."/>
            <person name="Ramirez L."/>
            <person name="Pisabarro A.G."/>
            <person name="Kuo A."/>
            <person name="Tritt A."/>
            <person name="Lipzen A."/>
            <person name="He G."/>
            <person name="Yan M."/>
            <person name="Ng V."/>
            <person name="Cullen D."/>
            <person name="Martin F."/>
            <person name="Rosso M.-N."/>
            <person name="Henrissat B."/>
            <person name="Hibbett D."/>
            <person name="Martinez A.T."/>
            <person name="Grigoriev I.V."/>
        </authorList>
    </citation>
    <scope>NUCLEOTIDE SEQUENCE</scope>
    <source>
        <strain evidence="1">ATCC 90797</strain>
    </source>
</reference>
<dbReference type="OrthoDB" id="3269111at2759"/>
<protein>
    <submittedName>
        <fullName evidence="1">Uncharacterized protein</fullName>
    </submittedName>
</protein>
<dbReference type="AlphaFoldDB" id="A0A9P6A389"/>
<proteinExistence type="predicted"/>
<sequence length="137" mass="15489">MNSDDGSEAGYEHNEFLYNGRKGIMPGVKHRKNAKPKPLNTVFYVHEDTNLETFFNCLLDTLKDKSIGFECYKNGDLYTNFKAEYSIPCTNIKNVAIYSADDYSSLMEHTVKKAHPEVKLTVMEIKVSPLAPDQGVC</sequence>
<evidence type="ECO:0000313" key="2">
    <source>
        <dbReference type="Proteomes" id="UP000807025"/>
    </source>
</evidence>
<dbReference type="EMBL" id="MU154537">
    <property type="protein sequence ID" value="KAF9498446.1"/>
    <property type="molecule type" value="Genomic_DNA"/>
</dbReference>
<name>A0A9P6A389_PLEER</name>